<evidence type="ECO:0000313" key="1">
    <source>
        <dbReference type="EMBL" id="CAG7626005.1"/>
    </source>
</evidence>
<proteinExistence type="predicted"/>
<dbReference type="EMBL" id="CAJVAX010000012">
    <property type="protein sequence ID" value="CAG7626005.1"/>
    <property type="molecule type" value="Genomic_DNA"/>
</dbReference>
<dbReference type="RefSeq" id="WP_205042384.1">
    <property type="nucleotide sequence ID" value="NZ_CAJVAX010000012.1"/>
</dbReference>
<organism evidence="1 2">
    <name type="scientific">Actinacidiphila bryophytorum</name>
    <dbReference type="NCBI Taxonomy" id="1436133"/>
    <lineage>
        <taxon>Bacteria</taxon>
        <taxon>Bacillati</taxon>
        <taxon>Actinomycetota</taxon>
        <taxon>Actinomycetes</taxon>
        <taxon>Kitasatosporales</taxon>
        <taxon>Streptomycetaceae</taxon>
        <taxon>Actinacidiphila</taxon>
    </lineage>
</organism>
<protein>
    <submittedName>
        <fullName evidence="1">Uncharacterized protein</fullName>
    </submittedName>
</protein>
<evidence type="ECO:0000313" key="2">
    <source>
        <dbReference type="Proteomes" id="UP001153328"/>
    </source>
</evidence>
<accession>A0A9W4E6C2</accession>
<name>A0A9W4E6C2_9ACTN</name>
<gene>
    <name evidence="1" type="ORF">SBRY_20218</name>
</gene>
<sequence>MAAIPLNTTELETVIEAGIRDRSVALDLLNLLRAANGKESLPDRSHATTHGPDVTRPALAGIQADLAV</sequence>
<comment type="caution">
    <text evidence="1">The sequence shown here is derived from an EMBL/GenBank/DDBJ whole genome shotgun (WGS) entry which is preliminary data.</text>
</comment>
<dbReference type="AlphaFoldDB" id="A0A9W4E6C2"/>
<dbReference type="Proteomes" id="UP001153328">
    <property type="component" value="Unassembled WGS sequence"/>
</dbReference>
<keyword evidence="2" id="KW-1185">Reference proteome</keyword>
<reference evidence="1" key="1">
    <citation type="submission" date="2021-06" db="EMBL/GenBank/DDBJ databases">
        <authorList>
            <person name="Arsene-Ploetze F."/>
        </authorList>
    </citation>
    <scope>NUCLEOTIDE SEQUENCE</scope>
    <source>
        <strain evidence="1">SBRY1</strain>
    </source>
</reference>